<dbReference type="InterPro" id="IPR051330">
    <property type="entry name" value="Phosphatase_reg/MetRdx"/>
</dbReference>
<dbReference type="SUPFAM" id="SSF55781">
    <property type="entry name" value="GAF domain-like"/>
    <property type="match status" value="1"/>
</dbReference>
<name>A0A833JGM9_9BACT</name>
<dbReference type="PANTHER" id="PTHR21021:SF15">
    <property type="entry name" value="FREE METHIONINE-R-SULFOXIDE REDUCTASE"/>
    <property type="match status" value="1"/>
</dbReference>
<comment type="similarity">
    <text evidence="1">Belongs to the free Met sulfoxide reductase family.</text>
</comment>
<dbReference type="GO" id="GO:0005829">
    <property type="term" value="C:cytosol"/>
    <property type="evidence" value="ECO:0007669"/>
    <property type="project" value="TreeGrafter"/>
</dbReference>
<sequence>MYIKNNTEINKDYIDYSELLAALKNLLEHESDWLANLANISSLLNEYIPHINWVGFYFYKKKELIVGPFQGKVACTRIALGKGVCGTAAEQLKTILVKDVHDFIGHISCDSASRSEIVIPLFKNHAQKSLDTLIGVLDIDSPKLARFTEDDKIGLEKIANLISEKIIWPELFI</sequence>
<dbReference type="PROSITE" id="PS01320">
    <property type="entry name" value="UPF0067"/>
    <property type="match status" value="1"/>
</dbReference>
<dbReference type="EMBL" id="WFLN01000005">
    <property type="protein sequence ID" value="KAB8032216.1"/>
    <property type="molecule type" value="Genomic_DNA"/>
</dbReference>
<dbReference type="Pfam" id="PF01590">
    <property type="entry name" value="GAF"/>
    <property type="match status" value="1"/>
</dbReference>
<dbReference type="InterPro" id="IPR003018">
    <property type="entry name" value="GAF"/>
</dbReference>
<dbReference type="InterPro" id="IPR029016">
    <property type="entry name" value="GAF-like_dom_sf"/>
</dbReference>
<dbReference type="InterPro" id="IPR000614">
    <property type="entry name" value="FRMsr_CS"/>
</dbReference>
<keyword evidence="4" id="KW-1185">Reference proteome</keyword>
<proteinExistence type="inferred from homology"/>
<evidence type="ECO:0000256" key="1">
    <source>
        <dbReference type="ARBA" id="ARBA00038454"/>
    </source>
</evidence>
<dbReference type="PANTHER" id="PTHR21021">
    <property type="entry name" value="GAF/PUTATIVE CYTOSKELETAL PROTEIN"/>
    <property type="match status" value="1"/>
</dbReference>
<evidence type="ECO:0000259" key="2">
    <source>
        <dbReference type="Pfam" id="PF01590"/>
    </source>
</evidence>
<reference evidence="3 4" key="1">
    <citation type="submission" date="2019-10" db="EMBL/GenBank/DDBJ databases">
        <title>New genus of Silvanigrellaceae.</title>
        <authorList>
            <person name="Pitt A."/>
            <person name="Hahn M.W."/>
        </authorList>
    </citation>
    <scope>NUCLEOTIDE SEQUENCE [LARGE SCALE GENOMIC DNA]</scope>
    <source>
        <strain evidence="3 4">33A1-SZDP</strain>
    </source>
</reference>
<accession>A0A833JGM9</accession>
<evidence type="ECO:0000313" key="3">
    <source>
        <dbReference type="EMBL" id="KAB8032216.1"/>
    </source>
</evidence>
<feature type="domain" description="GAF" evidence="2">
    <location>
        <begin position="59"/>
        <end position="163"/>
    </location>
</feature>
<comment type="caution">
    <text evidence="3">The sequence shown here is derived from an EMBL/GenBank/DDBJ whole genome shotgun (WGS) entry which is preliminary data.</text>
</comment>
<dbReference type="Gene3D" id="3.30.450.40">
    <property type="match status" value="1"/>
</dbReference>
<organism evidence="3 4">
    <name type="scientific">Fluviispira multicolorata</name>
    <dbReference type="NCBI Taxonomy" id="2654512"/>
    <lineage>
        <taxon>Bacteria</taxon>
        <taxon>Pseudomonadati</taxon>
        <taxon>Bdellovibrionota</taxon>
        <taxon>Oligoflexia</taxon>
        <taxon>Silvanigrellales</taxon>
        <taxon>Silvanigrellaceae</taxon>
        <taxon>Fluviispira</taxon>
    </lineage>
</organism>
<gene>
    <name evidence="3" type="ORF">GCL57_06095</name>
</gene>
<dbReference type="FunFam" id="3.30.450.40:FF:000008">
    <property type="entry name" value="GAF domain-containing proteins"/>
    <property type="match status" value="1"/>
</dbReference>
<evidence type="ECO:0000313" key="4">
    <source>
        <dbReference type="Proteomes" id="UP000442694"/>
    </source>
</evidence>
<protein>
    <submittedName>
        <fullName evidence="3">GAF domain-containing protein</fullName>
    </submittedName>
</protein>
<dbReference type="RefSeq" id="WP_152212455.1">
    <property type="nucleotide sequence ID" value="NZ_WFLN01000005.1"/>
</dbReference>
<dbReference type="Proteomes" id="UP000442694">
    <property type="component" value="Unassembled WGS sequence"/>
</dbReference>
<dbReference type="AlphaFoldDB" id="A0A833JGM9"/>
<dbReference type="GO" id="GO:0033745">
    <property type="term" value="F:L-methionine-(R)-S-oxide reductase activity"/>
    <property type="evidence" value="ECO:0007669"/>
    <property type="project" value="TreeGrafter"/>
</dbReference>